<reference evidence="3 4" key="1">
    <citation type="submission" date="2022-11" db="EMBL/GenBank/DDBJ databases">
        <title>Comparative genomics analysis of Acidithiobacillus ferriphilus.</title>
        <authorList>
            <person name="Ma L."/>
        </authorList>
    </citation>
    <scope>NUCLEOTIDE SEQUENCE [LARGE SCALE GENOMIC DNA]</scope>
    <source>
        <strain evidence="3 4">DY15</strain>
    </source>
</reference>
<keyword evidence="2" id="KW-0812">Transmembrane</keyword>
<organism evidence="3 4">
    <name type="scientific">Acidithiobacillus ferriphilus</name>
    <dbReference type="NCBI Taxonomy" id="1689834"/>
    <lineage>
        <taxon>Bacteria</taxon>
        <taxon>Pseudomonadati</taxon>
        <taxon>Pseudomonadota</taxon>
        <taxon>Acidithiobacillia</taxon>
        <taxon>Acidithiobacillales</taxon>
        <taxon>Acidithiobacillaceae</taxon>
        <taxon>Acidithiobacillus</taxon>
    </lineage>
</organism>
<feature type="region of interest" description="Disordered" evidence="1">
    <location>
        <begin position="78"/>
        <end position="118"/>
    </location>
</feature>
<sequence length="222" mass="23081">MNERSKFFLFVGVFGAGVIALLVGAYYWDFAPKAAKPAGDSFVAAQGPGSTPALPIAQRPVPPAAAAVPGGSSGARWSTAAASVATPPASPARQVASAATSTAQTQSAQPTPGTREKVDQQLRALRQELQILTAEQRRLDQRLLHRQAAHYPIPGASTPHTGNTRQQSLPGWSVESIGAGQAWIQGPSGNTHVVQAGATLDGFKVLAVDPDQVVTTRGRIGY</sequence>
<keyword evidence="2" id="KW-1133">Transmembrane helix</keyword>
<accession>A0ABU6FP99</accession>
<dbReference type="EMBL" id="JAQGFR010000156">
    <property type="protein sequence ID" value="MEB8513869.1"/>
    <property type="molecule type" value="Genomic_DNA"/>
</dbReference>
<feature type="compositionally biased region" description="Low complexity" evidence="1">
    <location>
        <begin position="96"/>
        <end position="109"/>
    </location>
</feature>
<gene>
    <name evidence="3" type="ORF">OW717_07390</name>
</gene>
<name>A0ABU6FP99_9PROT</name>
<keyword evidence="2" id="KW-0472">Membrane</keyword>
<protein>
    <submittedName>
        <fullName evidence="3">Uncharacterized protein</fullName>
    </submittedName>
</protein>
<evidence type="ECO:0000256" key="1">
    <source>
        <dbReference type="SAM" id="MobiDB-lite"/>
    </source>
</evidence>
<evidence type="ECO:0000313" key="4">
    <source>
        <dbReference type="Proteomes" id="UP001308776"/>
    </source>
</evidence>
<dbReference type="RefSeq" id="WP_215889054.1">
    <property type="nucleotide sequence ID" value="NZ_JAAZUA010000099.1"/>
</dbReference>
<feature type="transmembrane region" description="Helical" evidence="2">
    <location>
        <begin position="7"/>
        <end position="28"/>
    </location>
</feature>
<dbReference type="Proteomes" id="UP001308776">
    <property type="component" value="Unassembled WGS sequence"/>
</dbReference>
<evidence type="ECO:0000313" key="3">
    <source>
        <dbReference type="EMBL" id="MEB8513869.1"/>
    </source>
</evidence>
<evidence type="ECO:0000256" key="2">
    <source>
        <dbReference type="SAM" id="Phobius"/>
    </source>
</evidence>
<comment type="caution">
    <text evidence="3">The sequence shown here is derived from an EMBL/GenBank/DDBJ whole genome shotgun (WGS) entry which is preliminary data.</text>
</comment>
<feature type="compositionally biased region" description="Low complexity" evidence="1">
    <location>
        <begin position="78"/>
        <end position="87"/>
    </location>
</feature>
<proteinExistence type="predicted"/>
<keyword evidence="4" id="KW-1185">Reference proteome</keyword>